<dbReference type="SMART" id="SM00937">
    <property type="entry name" value="PCRF"/>
    <property type="match status" value="1"/>
</dbReference>
<dbReference type="OMA" id="MDSINYD"/>
<dbReference type="SUPFAM" id="SSF75620">
    <property type="entry name" value="Release factor"/>
    <property type="match status" value="1"/>
</dbReference>
<dbReference type="Gene3D" id="3.30.70.1660">
    <property type="match status" value="1"/>
</dbReference>
<dbReference type="GO" id="GO:0043488">
    <property type="term" value="P:regulation of mRNA stability"/>
    <property type="evidence" value="ECO:0007669"/>
    <property type="project" value="EnsemblPlants"/>
</dbReference>
<dbReference type="GO" id="GO:0009570">
    <property type="term" value="C:chloroplast stroma"/>
    <property type="evidence" value="ECO:0007669"/>
    <property type="project" value="EnsemblPlants"/>
</dbReference>
<dbReference type="Pfam" id="PF00472">
    <property type="entry name" value="RF-1"/>
    <property type="match status" value="1"/>
</dbReference>
<organism evidence="3 4">
    <name type="scientific">Actinidia chinensis var. chinensis</name>
    <name type="common">Chinese soft-hair kiwi</name>
    <dbReference type="NCBI Taxonomy" id="1590841"/>
    <lineage>
        <taxon>Eukaryota</taxon>
        <taxon>Viridiplantae</taxon>
        <taxon>Streptophyta</taxon>
        <taxon>Embryophyta</taxon>
        <taxon>Tracheophyta</taxon>
        <taxon>Spermatophyta</taxon>
        <taxon>Magnoliopsida</taxon>
        <taxon>eudicotyledons</taxon>
        <taxon>Gunneridae</taxon>
        <taxon>Pentapetalae</taxon>
        <taxon>asterids</taxon>
        <taxon>Ericales</taxon>
        <taxon>Actinidiaceae</taxon>
        <taxon>Actinidia</taxon>
    </lineage>
</organism>
<reference evidence="4" key="2">
    <citation type="journal article" date="2018" name="BMC Genomics">
        <title>A manually annotated Actinidia chinensis var. chinensis (kiwifruit) genome highlights the challenges associated with draft genomes and gene prediction in plants.</title>
        <authorList>
            <person name="Pilkington S.M."/>
            <person name="Crowhurst R."/>
            <person name="Hilario E."/>
            <person name="Nardozza S."/>
            <person name="Fraser L."/>
            <person name="Peng Y."/>
            <person name="Gunaseelan K."/>
            <person name="Simpson R."/>
            <person name="Tahir J."/>
            <person name="Deroles S.C."/>
            <person name="Templeton K."/>
            <person name="Luo Z."/>
            <person name="Davy M."/>
            <person name="Cheng C."/>
            <person name="McNeilage M."/>
            <person name="Scaglione D."/>
            <person name="Liu Y."/>
            <person name="Zhang Q."/>
            <person name="Datson P."/>
            <person name="De Silva N."/>
            <person name="Gardiner S.E."/>
            <person name="Bassett H."/>
            <person name="Chagne D."/>
            <person name="McCallum J."/>
            <person name="Dzierzon H."/>
            <person name="Deng C."/>
            <person name="Wang Y.Y."/>
            <person name="Barron L."/>
            <person name="Manako K."/>
            <person name="Bowen J."/>
            <person name="Foster T.M."/>
            <person name="Erridge Z.A."/>
            <person name="Tiffin H."/>
            <person name="Waite C.N."/>
            <person name="Davies K.M."/>
            <person name="Grierson E.P."/>
            <person name="Laing W.A."/>
            <person name="Kirk R."/>
            <person name="Chen X."/>
            <person name="Wood M."/>
            <person name="Montefiori M."/>
            <person name="Brummell D.A."/>
            <person name="Schwinn K.E."/>
            <person name="Catanach A."/>
            <person name="Fullerton C."/>
            <person name="Li D."/>
            <person name="Meiyalaghan S."/>
            <person name="Nieuwenhuizen N."/>
            <person name="Read N."/>
            <person name="Prakash R."/>
            <person name="Hunter D."/>
            <person name="Zhang H."/>
            <person name="McKenzie M."/>
            <person name="Knabel M."/>
            <person name="Harris A."/>
            <person name="Allan A.C."/>
            <person name="Gleave A."/>
            <person name="Chen A."/>
            <person name="Janssen B.J."/>
            <person name="Plunkett B."/>
            <person name="Ampomah-Dwamena C."/>
            <person name="Voogd C."/>
            <person name="Leif D."/>
            <person name="Lafferty D."/>
            <person name="Souleyre E.J.F."/>
            <person name="Varkonyi-Gasic E."/>
            <person name="Gambi F."/>
            <person name="Hanley J."/>
            <person name="Yao J.L."/>
            <person name="Cheung J."/>
            <person name="David K.M."/>
            <person name="Warren B."/>
            <person name="Marsh K."/>
            <person name="Snowden K.C."/>
            <person name="Lin-Wang K."/>
            <person name="Brian L."/>
            <person name="Martinez-Sanchez M."/>
            <person name="Wang M."/>
            <person name="Ileperuma N."/>
            <person name="Macnee N."/>
            <person name="Campin R."/>
            <person name="McAtee P."/>
            <person name="Drummond R.S.M."/>
            <person name="Espley R.V."/>
            <person name="Ireland H.S."/>
            <person name="Wu R."/>
            <person name="Atkinson R.G."/>
            <person name="Karunairetnam S."/>
            <person name="Bulley S."/>
            <person name="Chunkath S."/>
            <person name="Hanley Z."/>
            <person name="Storey R."/>
            <person name="Thrimawithana A.H."/>
            <person name="Thomson S."/>
            <person name="David C."/>
            <person name="Testolin R."/>
            <person name="Huang H."/>
            <person name="Hellens R.P."/>
            <person name="Schaffer R.J."/>
        </authorList>
    </citation>
    <scope>NUCLEOTIDE SEQUENCE [LARGE SCALE GENOMIC DNA]</scope>
    <source>
        <strain evidence="4">cv. Red5</strain>
    </source>
</reference>
<dbReference type="GO" id="GO:0003730">
    <property type="term" value="F:mRNA 3'-UTR binding"/>
    <property type="evidence" value="ECO:0007669"/>
    <property type="project" value="EnsemblPlants"/>
</dbReference>
<accession>A0A2R6RU48</accession>
<dbReference type="Proteomes" id="UP000241394">
    <property type="component" value="Chromosome LG3"/>
</dbReference>
<dbReference type="AlphaFoldDB" id="A0A2R6RU48"/>
<dbReference type="STRING" id="1590841.A0A2R6RU48"/>
<comment type="similarity">
    <text evidence="1">Belongs to the prokaryotic/mitochondrial release factor family.</text>
</comment>
<dbReference type="InterPro" id="IPR005139">
    <property type="entry name" value="PCRF"/>
</dbReference>
<dbReference type="Gramene" id="PSS33537">
    <property type="protein sequence ID" value="PSS33537"/>
    <property type="gene ID" value="CEY00_Acc03924"/>
</dbReference>
<evidence type="ECO:0000259" key="2">
    <source>
        <dbReference type="SMART" id="SM00937"/>
    </source>
</evidence>
<reference evidence="3 4" key="1">
    <citation type="submission" date="2017-07" db="EMBL/GenBank/DDBJ databases">
        <title>An improved, manually edited Actinidia chinensis var. chinensis (kiwifruit) genome highlights the challenges associated with draft genomes and gene prediction in plants.</title>
        <authorList>
            <person name="Pilkington S."/>
            <person name="Crowhurst R."/>
            <person name="Hilario E."/>
            <person name="Nardozza S."/>
            <person name="Fraser L."/>
            <person name="Peng Y."/>
            <person name="Gunaseelan K."/>
            <person name="Simpson R."/>
            <person name="Tahir J."/>
            <person name="Deroles S."/>
            <person name="Templeton K."/>
            <person name="Luo Z."/>
            <person name="Davy M."/>
            <person name="Cheng C."/>
            <person name="Mcneilage M."/>
            <person name="Scaglione D."/>
            <person name="Liu Y."/>
            <person name="Zhang Q."/>
            <person name="Datson P."/>
            <person name="De Silva N."/>
            <person name="Gardiner S."/>
            <person name="Bassett H."/>
            <person name="Chagne D."/>
            <person name="Mccallum J."/>
            <person name="Dzierzon H."/>
            <person name="Deng C."/>
            <person name="Wang Y.-Y."/>
            <person name="Barron N."/>
            <person name="Manako K."/>
            <person name="Bowen J."/>
            <person name="Foster T."/>
            <person name="Erridge Z."/>
            <person name="Tiffin H."/>
            <person name="Waite C."/>
            <person name="Davies K."/>
            <person name="Grierson E."/>
            <person name="Laing W."/>
            <person name="Kirk R."/>
            <person name="Chen X."/>
            <person name="Wood M."/>
            <person name="Montefiori M."/>
            <person name="Brummell D."/>
            <person name="Schwinn K."/>
            <person name="Catanach A."/>
            <person name="Fullerton C."/>
            <person name="Li D."/>
            <person name="Meiyalaghan S."/>
            <person name="Nieuwenhuizen N."/>
            <person name="Read N."/>
            <person name="Prakash R."/>
            <person name="Hunter D."/>
            <person name="Zhang H."/>
            <person name="Mckenzie M."/>
            <person name="Knabel M."/>
            <person name="Harris A."/>
            <person name="Allan A."/>
            <person name="Chen A."/>
            <person name="Janssen B."/>
            <person name="Plunkett B."/>
            <person name="Dwamena C."/>
            <person name="Voogd C."/>
            <person name="Leif D."/>
            <person name="Lafferty D."/>
            <person name="Souleyre E."/>
            <person name="Varkonyi-Gasic E."/>
            <person name="Gambi F."/>
            <person name="Hanley J."/>
            <person name="Yao J.-L."/>
            <person name="Cheung J."/>
            <person name="David K."/>
            <person name="Warren B."/>
            <person name="Marsh K."/>
            <person name="Snowden K."/>
            <person name="Lin-Wang K."/>
            <person name="Brian L."/>
            <person name="Martinez-Sanchez M."/>
            <person name="Wang M."/>
            <person name="Ileperuma N."/>
            <person name="Macnee N."/>
            <person name="Campin R."/>
            <person name="Mcatee P."/>
            <person name="Drummond R."/>
            <person name="Espley R."/>
            <person name="Ireland H."/>
            <person name="Wu R."/>
            <person name="Atkinson R."/>
            <person name="Karunairetnam S."/>
            <person name="Bulley S."/>
            <person name="Chunkath S."/>
            <person name="Hanley Z."/>
            <person name="Storey R."/>
            <person name="Thrimawithana A."/>
            <person name="Thomson S."/>
            <person name="David C."/>
            <person name="Testolin R."/>
        </authorList>
    </citation>
    <scope>NUCLEOTIDE SEQUENCE [LARGE SCALE GENOMIC DNA]</scope>
    <source>
        <strain evidence="4">cv. Red5</strain>
        <tissue evidence="3">Young leaf</tissue>
    </source>
</reference>
<sequence>MATMTAQPVCVRTVDSNPRYNPKWRASRRLKFHAWPLSSIIRASHSIEDKNKVYKELGLFSLRKKIEDTVLRAETLAPTALEHEEARHIKNEEMICQYNLWDDLAKSNEILVKLADSSKVVDALKDLSYKAEEAKLITQLAEMDAINYRLFKQAYSASLDVGKFLDKYEISKLLRGTYDLEGACVIIKAGISGFCPENQIWAEQLLQMYLKWAKKQGLGARVVEKCPSKNGGIKSATIELESKYAYGYLSGEIGVHCMTSSSHNASVPPEAIMAAVDVVPLFLETSPDLQVDDEDLLILSPISCEAEGGHTGFAVCIQHIPTGLIVESSGERSRFANKIKALHRLKAKLLMILRDQAISDIRSIKKDSTIDVWKQEARRYMFQPHKLVHDVKTGIQLPDLNSVLNGNIEPLIAASINSRQSCGMV</sequence>
<name>A0A2R6RU48_ACTCC</name>
<dbReference type="Gene3D" id="3.30.160.20">
    <property type="match status" value="1"/>
</dbReference>
<dbReference type="PANTHER" id="PTHR43116">
    <property type="entry name" value="PEPTIDE CHAIN RELEASE FACTOR 2"/>
    <property type="match status" value="1"/>
</dbReference>
<dbReference type="PANTHER" id="PTHR43116:SF4">
    <property type="entry name" value="PEPTIDE CHAIN RELEASE FACTOR PRFB3, CHLOROPLASTIC"/>
    <property type="match status" value="1"/>
</dbReference>
<keyword evidence="4" id="KW-1185">Reference proteome</keyword>
<dbReference type="FunCoup" id="A0A2R6RU48">
    <property type="interactions" value="1279"/>
</dbReference>
<dbReference type="OrthoDB" id="2019491at2759"/>
<proteinExistence type="inferred from homology"/>
<dbReference type="InterPro" id="IPR000352">
    <property type="entry name" value="Pep_chain_release_fac_I"/>
</dbReference>
<dbReference type="Pfam" id="PF03462">
    <property type="entry name" value="PCRF"/>
    <property type="match status" value="1"/>
</dbReference>
<dbReference type="EMBL" id="NKQK01000003">
    <property type="protein sequence ID" value="PSS33537.1"/>
    <property type="molecule type" value="Genomic_DNA"/>
</dbReference>
<protein>
    <submittedName>
        <fullName evidence="3">Peptide chain release factor PrfB3 like</fullName>
    </submittedName>
</protein>
<evidence type="ECO:0000313" key="3">
    <source>
        <dbReference type="EMBL" id="PSS33537.1"/>
    </source>
</evidence>
<dbReference type="InterPro" id="IPR045853">
    <property type="entry name" value="Pep_chain_release_fac_I_sf"/>
</dbReference>
<feature type="domain" description="Peptide chain release factor" evidence="2">
    <location>
        <begin position="139"/>
        <end position="252"/>
    </location>
</feature>
<dbReference type="GO" id="GO:0009658">
    <property type="term" value="P:chloroplast organization"/>
    <property type="evidence" value="ECO:0007669"/>
    <property type="project" value="EnsemblPlants"/>
</dbReference>
<evidence type="ECO:0000256" key="1">
    <source>
        <dbReference type="ARBA" id="ARBA00010835"/>
    </source>
</evidence>
<gene>
    <name evidence="3" type="ORF">CEY00_Acc03924</name>
</gene>
<dbReference type="InParanoid" id="A0A2R6RU48"/>
<evidence type="ECO:0000313" key="4">
    <source>
        <dbReference type="Proteomes" id="UP000241394"/>
    </source>
</evidence>
<comment type="caution">
    <text evidence="3">The sequence shown here is derived from an EMBL/GenBank/DDBJ whole genome shotgun (WGS) entry which is preliminary data.</text>
</comment>
<dbReference type="GO" id="GO:0003747">
    <property type="term" value="F:translation release factor activity"/>
    <property type="evidence" value="ECO:0007669"/>
    <property type="project" value="InterPro"/>
</dbReference>
<dbReference type="GO" id="GO:0043565">
    <property type="term" value="F:sequence-specific DNA binding"/>
    <property type="evidence" value="ECO:0007669"/>
    <property type="project" value="EnsemblPlants"/>
</dbReference>